<sequence>MDYSTRKRTRKCKMEGQGTAQVQGFKVEQVWLLLEDFFGLEKWFPHIPTCIPVEGISGKSGCVRFCAGFITPYQTNFNWTKQKLLSIDLAHWTLTYSIVEGNVRVHSYQRRTMRGVRLSGFMKLNRFKAANWNTLIPS</sequence>
<reference evidence="1" key="1">
    <citation type="journal article" date="2012" name="Nat. Biotechnol.">
        <title>Draft genome sequence of pigeonpea (Cajanus cajan), an orphan legume crop of resource-poor farmers.</title>
        <authorList>
            <person name="Varshney R.K."/>
            <person name="Chen W."/>
            <person name="Li Y."/>
            <person name="Bharti A.K."/>
            <person name="Saxena R.K."/>
            <person name="Schlueter J.A."/>
            <person name="Donoghue M.T."/>
            <person name="Azam S."/>
            <person name="Fan G."/>
            <person name="Whaley A.M."/>
            <person name="Farmer A.D."/>
            <person name="Sheridan J."/>
            <person name="Iwata A."/>
            <person name="Tuteja R."/>
            <person name="Penmetsa R.V."/>
            <person name="Wu W."/>
            <person name="Upadhyaya H.D."/>
            <person name="Yang S.P."/>
            <person name="Shah T."/>
            <person name="Saxena K.B."/>
            <person name="Michael T."/>
            <person name="McCombie W.R."/>
            <person name="Yang B."/>
            <person name="Zhang G."/>
            <person name="Yang H."/>
            <person name="Wang J."/>
            <person name="Spillane C."/>
            <person name="Cook D.R."/>
            <person name="May G.D."/>
            <person name="Xu X."/>
            <person name="Jackson S.A."/>
        </authorList>
    </citation>
    <scope>NUCLEOTIDE SEQUENCE [LARGE SCALE GENOMIC DNA]</scope>
</reference>
<dbReference type="InterPro" id="IPR053249">
    <property type="entry name" value="LFS"/>
</dbReference>
<dbReference type="AlphaFoldDB" id="A0A151RAH6"/>
<dbReference type="InterPro" id="IPR023393">
    <property type="entry name" value="START-like_dom_sf"/>
</dbReference>
<evidence type="ECO:0000313" key="1">
    <source>
        <dbReference type="EMBL" id="KYP39483.1"/>
    </source>
</evidence>
<organism evidence="1 2">
    <name type="scientific">Cajanus cajan</name>
    <name type="common">Pigeon pea</name>
    <name type="synonym">Cajanus indicus</name>
    <dbReference type="NCBI Taxonomy" id="3821"/>
    <lineage>
        <taxon>Eukaryota</taxon>
        <taxon>Viridiplantae</taxon>
        <taxon>Streptophyta</taxon>
        <taxon>Embryophyta</taxon>
        <taxon>Tracheophyta</taxon>
        <taxon>Spermatophyta</taxon>
        <taxon>Magnoliopsida</taxon>
        <taxon>eudicotyledons</taxon>
        <taxon>Gunneridae</taxon>
        <taxon>Pentapetalae</taxon>
        <taxon>rosids</taxon>
        <taxon>fabids</taxon>
        <taxon>Fabales</taxon>
        <taxon>Fabaceae</taxon>
        <taxon>Papilionoideae</taxon>
        <taxon>50 kb inversion clade</taxon>
        <taxon>NPAAA clade</taxon>
        <taxon>indigoferoid/millettioid clade</taxon>
        <taxon>Phaseoleae</taxon>
        <taxon>Cajanus</taxon>
    </lineage>
</organism>
<evidence type="ECO:0000313" key="2">
    <source>
        <dbReference type="Proteomes" id="UP000075243"/>
    </source>
</evidence>
<dbReference type="Proteomes" id="UP000075243">
    <property type="component" value="Unassembled WGS sequence"/>
</dbReference>
<dbReference type="Gene3D" id="3.30.530.20">
    <property type="match status" value="1"/>
</dbReference>
<dbReference type="PANTHER" id="PTHR33789">
    <property type="entry name" value="LACHRYMATORY-FACTOR SYNTHASE"/>
    <property type="match status" value="1"/>
</dbReference>
<dbReference type="STRING" id="3821.A0A151RAH6"/>
<dbReference type="Gramene" id="C.cajan_40064.t">
    <property type="protein sequence ID" value="C.cajan_40064.t"/>
    <property type="gene ID" value="C.cajan_40064"/>
</dbReference>
<gene>
    <name evidence="1" type="ORF">KK1_039193</name>
</gene>
<accession>A0A151RAH6</accession>
<dbReference type="CDD" id="cd07821">
    <property type="entry name" value="PYR_PYL_RCAR_like"/>
    <property type="match status" value="1"/>
</dbReference>
<dbReference type="EMBL" id="KQ483904">
    <property type="protein sequence ID" value="KYP39483.1"/>
    <property type="molecule type" value="Genomic_DNA"/>
</dbReference>
<protein>
    <submittedName>
        <fullName evidence="1">Lachrymatory-factor synthase</fullName>
    </submittedName>
</protein>
<proteinExistence type="predicted"/>
<name>A0A151RAH6_CAJCA</name>
<keyword evidence="2" id="KW-1185">Reference proteome</keyword>
<dbReference type="PANTHER" id="PTHR33789:SF3">
    <property type="entry name" value="LACHRYMATORY-FACTOR SYNTHASE-LIKE"/>
    <property type="match status" value="1"/>
</dbReference>
<dbReference type="SUPFAM" id="SSF55961">
    <property type="entry name" value="Bet v1-like"/>
    <property type="match status" value="1"/>
</dbReference>